<geneLocation type="plasmid" evidence="2"/>
<protein>
    <submittedName>
        <fullName evidence="1">Uncharacterized protein</fullName>
    </submittedName>
</protein>
<dbReference type="HOGENOM" id="CLU_2012170_0_0_9"/>
<accession>A0A0B5ATC7</accession>
<dbReference type="Proteomes" id="UP000031449">
    <property type="component" value="Plasmid unnamed"/>
</dbReference>
<dbReference type="KEGG" id="jeo:JMA_40180"/>
<reference evidence="1 2" key="1">
    <citation type="submission" date="2014-08" db="EMBL/GenBank/DDBJ databases">
        <title>Complete genome of a marine bacteria Jeotgalibacillus malaysiensis.</title>
        <authorList>
            <person name="Yaakop A.S."/>
            <person name="Chan K.-G."/>
            <person name="Goh K.M."/>
        </authorList>
    </citation>
    <scope>NUCLEOTIDE SEQUENCE [LARGE SCALE GENOMIC DNA]</scope>
    <source>
        <strain evidence="1 2">D5</strain>
        <plasmid evidence="2">Plasmid</plasmid>
    </source>
</reference>
<dbReference type="OrthoDB" id="10013030at2"/>
<sequence length="123" mass="13798">MTSNVKKEDYLFGRCHLFALICSKITGYDIQLLWDVDYWHDGAEHPSTVLVHAYVVSPDGVMLDADGLLTVERLQADYEVNEPLTESVSVAELEKMISTNLLEEFETGEQESLAIMVNSSLTL</sequence>
<dbReference type="BioCyc" id="JESP1508404:G14D9-13302-MONOMER"/>
<organism evidence="1 2">
    <name type="scientific">Jeotgalibacillus malaysiensis</name>
    <dbReference type="NCBI Taxonomy" id="1508404"/>
    <lineage>
        <taxon>Bacteria</taxon>
        <taxon>Bacillati</taxon>
        <taxon>Bacillota</taxon>
        <taxon>Bacilli</taxon>
        <taxon>Bacillales</taxon>
        <taxon>Caryophanaceae</taxon>
        <taxon>Jeotgalibacillus</taxon>
    </lineage>
</organism>
<dbReference type="EMBL" id="CP009417">
    <property type="protein sequence ID" value="AJD93336.1"/>
    <property type="molecule type" value="Genomic_DNA"/>
</dbReference>
<keyword evidence="2" id="KW-1185">Reference proteome</keyword>
<dbReference type="AlphaFoldDB" id="A0A0B5ATC7"/>
<evidence type="ECO:0000313" key="1">
    <source>
        <dbReference type="EMBL" id="AJD93336.1"/>
    </source>
</evidence>
<evidence type="ECO:0000313" key="2">
    <source>
        <dbReference type="Proteomes" id="UP000031449"/>
    </source>
</evidence>
<name>A0A0B5ATC7_9BACL</name>
<keyword evidence="1" id="KW-0614">Plasmid</keyword>
<proteinExistence type="predicted"/>
<gene>
    <name evidence="1" type="ORF">JMA_40180</name>
</gene>